<keyword evidence="2" id="KW-1185">Reference proteome</keyword>
<reference evidence="1" key="1">
    <citation type="journal article" date="2022" name="Int. J. Syst. Evol. Microbiol.">
        <title>Pseudomonas aegrilactucae sp. nov. and Pseudomonas morbosilactucae sp. nov., pathogens causing bacterial rot of lettuce in Japan.</title>
        <authorList>
            <person name="Sawada H."/>
            <person name="Fujikawa T."/>
            <person name="Satou M."/>
        </authorList>
    </citation>
    <scope>NUCLEOTIDE SEQUENCE</scope>
    <source>
        <strain evidence="1">MAFF 301350</strain>
    </source>
</reference>
<name>A0A9Q2XH72_9PSED</name>
<comment type="caution">
    <text evidence="1">The sequence shown here is derived from an EMBL/GenBank/DDBJ whole genome shotgun (WGS) entry which is preliminary data.</text>
</comment>
<organism evidence="1 2">
    <name type="scientific">Pseudomonas aegrilactucae</name>
    <dbReference type="NCBI Taxonomy" id="2854028"/>
    <lineage>
        <taxon>Bacteria</taxon>
        <taxon>Pseudomonadati</taxon>
        <taxon>Pseudomonadota</taxon>
        <taxon>Gammaproteobacteria</taxon>
        <taxon>Pseudomonadales</taxon>
        <taxon>Pseudomonadaceae</taxon>
        <taxon>Pseudomonas</taxon>
    </lineage>
</organism>
<dbReference type="Proteomes" id="UP001106592">
    <property type="component" value="Unassembled WGS sequence"/>
</dbReference>
<gene>
    <name evidence="1" type="ORF">KUO17_04235</name>
</gene>
<accession>A0A9Q2XH72</accession>
<evidence type="ECO:0000313" key="1">
    <source>
        <dbReference type="EMBL" id="MBV6286255.1"/>
    </source>
</evidence>
<dbReference type="RefSeq" id="WP_217973810.1">
    <property type="nucleotide sequence ID" value="NZ_JAHTBI010000010.1"/>
</dbReference>
<reference evidence="1" key="2">
    <citation type="journal article" date="2023" name="Plant Pathol.">
        <title>Dismantling and reorganizing Pseudomonas marginalis sensu#lato.</title>
        <authorList>
            <person name="Sawada H."/>
            <person name="Fujikawa T."/>
            <person name="Satou M."/>
        </authorList>
    </citation>
    <scope>NUCLEOTIDE SEQUENCE</scope>
    <source>
        <strain evidence="1">MAFF 301350</strain>
    </source>
</reference>
<protein>
    <submittedName>
        <fullName evidence="1">Uncharacterized protein</fullName>
    </submittedName>
</protein>
<evidence type="ECO:0000313" key="2">
    <source>
        <dbReference type="Proteomes" id="UP001106592"/>
    </source>
</evidence>
<dbReference type="AlphaFoldDB" id="A0A9Q2XH72"/>
<sequence length="339" mass="38198">MREGAPAWVGAAFTLVDCAMGVDGTMKNTFEMLMKPLARNELDTQIAVIPRQIVQSLEEDQERVGLTLTRAHVAVLDDYVAYVVTIPTQRQAFVQWLGYSQHSDPELAIYPMQVLFHRINLHADAWARAKQKSHQLPVALAGCARSISLTGERALLACERIKVLGGRREAWQGVQFEVPVPLNAQDRAIVMDMVSLLSNIKVSVNVFHFQVSEVRKEMDDFRDVARFELRASLLSKIEAINRTSGTTATMQMLRGRDNLGILAQRMRALIMRLEDVTTSASHLQTAWQFIETYLEASIARLGTLQDSRQLGVFVIHFKSFLAQWDFIEACALSLRSRLL</sequence>
<dbReference type="EMBL" id="JAHTBI010000010">
    <property type="protein sequence ID" value="MBV6286255.1"/>
    <property type="molecule type" value="Genomic_DNA"/>
</dbReference>
<proteinExistence type="predicted"/>